<reference evidence="1" key="1">
    <citation type="submission" date="2024-02" db="EMBL/GenBank/DDBJ databases">
        <title>Metagenome Assembled Genome of Zalaria obscura JY119.</title>
        <authorList>
            <person name="Vighnesh L."/>
            <person name="Jagadeeshwari U."/>
            <person name="Venkata Ramana C."/>
            <person name="Sasikala C."/>
        </authorList>
    </citation>
    <scope>NUCLEOTIDE SEQUENCE</scope>
    <source>
        <strain evidence="1">JY119</strain>
    </source>
</reference>
<comment type="caution">
    <text evidence="1">The sequence shown here is derived from an EMBL/GenBank/DDBJ whole genome shotgun (WGS) entry which is preliminary data.</text>
</comment>
<evidence type="ECO:0000313" key="1">
    <source>
        <dbReference type="EMBL" id="KAK8221954.1"/>
    </source>
</evidence>
<organism evidence="1 2">
    <name type="scientific">Zalaria obscura</name>
    <dbReference type="NCBI Taxonomy" id="2024903"/>
    <lineage>
        <taxon>Eukaryota</taxon>
        <taxon>Fungi</taxon>
        <taxon>Dikarya</taxon>
        <taxon>Ascomycota</taxon>
        <taxon>Pezizomycotina</taxon>
        <taxon>Dothideomycetes</taxon>
        <taxon>Dothideomycetidae</taxon>
        <taxon>Dothideales</taxon>
        <taxon>Zalariaceae</taxon>
        <taxon>Zalaria</taxon>
    </lineage>
</organism>
<proteinExistence type="predicted"/>
<gene>
    <name evidence="1" type="ORF">M8818_000121</name>
</gene>
<accession>A0ACC3SQ74</accession>
<dbReference type="Proteomes" id="UP001320706">
    <property type="component" value="Unassembled WGS sequence"/>
</dbReference>
<dbReference type="EMBL" id="JAMKPW020000001">
    <property type="protein sequence ID" value="KAK8221954.1"/>
    <property type="molecule type" value="Genomic_DNA"/>
</dbReference>
<keyword evidence="2" id="KW-1185">Reference proteome</keyword>
<evidence type="ECO:0000313" key="2">
    <source>
        <dbReference type="Proteomes" id="UP001320706"/>
    </source>
</evidence>
<protein>
    <submittedName>
        <fullName evidence="1">Uncharacterized protein</fullName>
    </submittedName>
</protein>
<name>A0ACC3SQ74_9PEZI</name>
<sequence>MPLGFERLNERVTRPNALVNFIKPLDGPDKALAQDFLERVAAISYPIMKADHIAVMSLEEYPPNREFVGRNFNAGEVIQLVLKSPGTGQWLPFKYVQGVMMHELAHCKQMNHSKFFWQVKNAYSAELRALWEKGYSGEGLWGRGQTLLSGRYTTDRMPDTEGEVRSLCGGTYRSARGRKRKRGGEKEKPKLSYAERQQKRIAKKFGTKGVALGDDVSVKATLEGGKRNVAPPKVASSKRGRELRAQAALARFEQVKTPVKGEPTSGSETDSDYDDGDVGPEAMDARGNRILDGKGNGMVKICEDEDPADEDARREMEELRGLYQPKLSKFGISRSKAKVEKATPPAERSTTIKIEDSSTESEDEVGITNRPAREATKSAAKRVMPIVQARPPGPDTKSLQLPAAQSSPPTASRLAPQIPSASCPICSLENESATARCMACSHVLDTRKIPNVWQCQSTSCKGSQYLNAGDCGICGLCGTSKSESLARV</sequence>